<dbReference type="SUPFAM" id="SSF55729">
    <property type="entry name" value="Acyl-CoA N-acyltransferases (Nat)"/>
    <property type="match status" value="1"/>
</dbReference>
<proteinExistence type="predicted"/>
<comment type="caution">
    <text evidence="1">The sequence shown here is derived from an EMBL/GenBank/DDBJ whole genome shotgun (WGS) entry which is preliminary data.</text>
</comment>
<sequence>MPRLYAACPVKAAVTLNISISRRFLSPADIWYNKEKSDEGWRLKMDLKLDYREIPWRSAAYQAELELRQDILRRPLGLDLYQENLAAEEQDTHIGAFCAGTLVGTLLVKAPHDGRVQLRQAAVRADCRGRASAQGCFGLPRRFAERAAIDCSG</sequence>
<reference evidence="1 2" key="1">
    <citation type="submission" date="2018-06" db="EMBL/GenBank/DDBJ databases">
        <title>Noncontiguous genome sequence of Ruminococcaceae bacterium ASD2818.</title>
        <authorList>
            <person name="Chaplin A.V."/>
            <person name="Sokolova S.R."/>
            <person name="Kochetkova T.O."/>
            <person name="Goltsov A.Y."/>
            <person name="Trofimov D.Y."/>
            <person name="Efimov B.A."/>
        </authorList>
    </citation>
    <scope>NUCLEOTIDE SEQUENCE [LARGE SCALE GENOMIC DNA]</scope>
    <source>
        <strain evidence="1 2">ASD2818</strain>
    </source>
</reference>
<gene>
    <name evidence="1" type="ORF">DPQ25_03695</name>
</gene>
<accession>A0A328UIQ7</accession>
<evidence type="ECO:0000313" key="2">
    <source>
        <dbReference type="Proteomes" id="UP000249377"/>
    </source>
</evidence>
<keyword evidence="2" id="KW-1185">Reference proteome</keyword>
<evidence type="ECO:0000313" key="1">
    <source>
        <dbReference type="EMBL" id="RAQ30602.1"/>
    </source>
</evidence>
<name>A0A328UIQ7_9FIRM</name>
<protein>
    <submittedName>
        <fullName evidence="1">Uncharacterized protein</fullName>
    </submittedName>
</protein>
<dbReference type="Gene3D" id="3.40.630.30">
    <property type="match status" value="1"/>
</dbReference>
<dbReference type="InterPro" id="IPR016181">
    <property type="entry name" value="Acyl_CoA_acyltransferase"/>
</dbReference>
<dbReference type="AlphaFoldDB" id="A0A328UIQ7"/>
<dbReference type="Proteomes" id="UP000249377">
    <property type="component" value="Unassembled WGS sequence"/>
</dbReference>
<organism evidence="1 2">
    <name type="scientific">Hydrogeniiclostridium mannosilyticum</name>
    <dbReference type="NCBI Taxonomy" id="2764322"/>
    <lineage>
        <taxon>Bacteria</taxon>
        <taxon>Bacillati</taxon>
        <taxon>Bacillota</taxon>
        <taxon>Clostridia</taxon>
        <taxon>Eubacteriales</taxon>
        <taxon>Acutalibacteraceae</taxon>
        <taxon>Hydrogeniiclostridium</taxon>
    </lineage>
</organism>
<dbReference type="EMBL" id="QLYR01000001">
    <property type="protein sequence ID" value="RAQ30602.1"/>
    <property type="molecule type" value="Genomic_DNA"/>
</dbReference>